<dbReference type="InterPro" id="IPR051069">
    <property type="entry name" value="ACDS_complex_subunit"/>
</dbReference>
<dbReference type="PANTHER" id="PTHR36214">
    <property type="match status" value="1"/>
</dbReference>
<dbReference type="InterPro" id="IPR016041">
    <property type="entry name" value="Ac-CoA_synth_d_su_TIM-brl"/>
</dbReference>
<accession>A0ABY6HVY4</accession>
<evidence type="ECO:0000313" key="2">
    <source>
        <dbReference type="EMBL" id="UYP47670.1"/>
    </source>
</evidence>
<evidence type="ECO:0000313" key="3">
    <source>
        <dbReference type="Proteomes" id="UP001208689"/>
    </source>
</evidence>
<dbReference type="Pfam" id="PF03599">
    <property type="entry name" value="CdhD"/>
    <property type="match status" value="1"/>
</dbReference>
<dbReference type="Gene3D" id="3.20.20.20">
    <property type="entry name" value="Dihydropteroate synthase-like"/>
    <property type="match status" value="1"/>
</dbReference>
<gene>
    <name evidence="2" type="ORF">NEF87_003955</name>
</gene>
<proteinExistence type="predicted"/>
<reference evidence="2" key="1">
    <citation type="submission" date="2022-09" db="EMBL/GenBank/DDBJ databases">
        <title>Actin cytoskeleton and complex cell architecture in an #Asgard archaeon.</title>
        <authorList>
            <person name="Ponce Toledo R.I."/>
            <person name="Schleper C."/>
            <person name="Rodrigues Oliveira T."/>
            <person name="Wollweber F."/>
            <person name="Xu J."/>
            <person name="Rittmann S."/>
            <person name="Klingl A."/>
            <person name="Pilhofer M."/>
        </authorList>
    </citation>
    <scope>NUCLEOTIDE SEQUENCE</scope>
    <source>
        <strain evidence="2">B-35</strain>
    </source>
</reference>
<dbReference type="PANTHER" id="PTHR36214:SF5">
    <property type="entry name" value="ACETYL-COA DECARBONYLASE_SYNTHASE COMPLEX SUBUNIT DELTA"/>
    <property type="match status" value="1"/>
</dbReference>
<evidence type="ECO:0000259" key="1">
    <source>
        <dbReference type="Pfam" id="PF03599"/>
    </source>
</evidence>
<dbReference type="SUPFAM" id="SSF51717">
    <property type="entry name" value="Dihydropteroate synthetase-like"/>
    <property type="match status" value="1"/>
</dbReference>
<name>A0ABY6HVY4_9ARCH</name>
<organism evidence="2 3">
    <name type="scientific">Candidatus Lokiarchaeum ossiferum</name>
    <dbReference type="NCBI Taxonomy" id="2951803"/>
    <lineage>
        <taxon>Archaea</taxon>
        <taxon>Promethearchaeati</taxon>
        <taxon>Promethearchaeota</taxon>
        <taxon>Promethearchaeia</taxon>
        <taxon>Promethearchaeales</taxon>
        <taxon>Promethearchaeaceae</taxon>
        <taxon>Candidatus Lokiarchaeum</taxon>
    </lineage>
</organism>
<dbReference type="EMBL" id="CP104013">
    <property type="protein sequence ID" value="UYP47670.1"/>
    <property type="molecule type" value="Genomic_DNA"/>
</dbReference>
<keyword evidence="3" id="KW-1185">Reference proteome</keyword>
<dbReference type="Proteomes" id="UP001208689">
    <property type="component" value="Chromosome"/>
</dbReference>
<feature type="domain" description="CO dehydrogenase/acetyl-CoA synthase delta subunit TIM barrel" evidence="1">
    <location>
        <begin position="83"/>
        <end position="324"/>
    </location>
</feature>
<protein>
    <recommendedName>
        <fullName evidence="1">CO dehydrogenase/acetyl-CoA synthase delta subunit TIM barrel domain-containing protein</fullName>
    </recommendedName>
</protein>
<dbReference type="InterPro" id="IPR011005">
    <property type="entry name" value="Dihydropteroate_synth-like_sf"/>
</dbReference>
<dbReference type="InterPro" id="IPR004486">
    <property type="entry name" value="CO_DH/Ac-CoA_synth_dsu"/>
</dbReference>
<sequence length="397" mass="44450">MENSEDFFEKLKALLDQKGSLFLEDVNITVDQLKAHISPVLQQAQMQAMKKKLPDFKWVSTQIPPLPPKSFHPIEEIEFSRSNGRSVKIGGDKTLPYLTFLQDKHGKILKNPNSPVVTFDVFDMKIKLPKVIKNAYREVLTDPAGWAELAEKYGADLITMHFVSTDPGVNDTPVSKARQILEDVLERVKCPVIIGGSGNKKKDTELFEELGAITQGERLMLSSADKITIDKVVPIARKYEHNVLLWAQLDINDQSKLVEDALSMGIPRNQIVLDPTCATLGYGLEYSYSIYQQIRLAGLKGDSNLNFPLSAGTTNAWGARESHMKKINHVPNHGGNRFLRGPIWEITTALAMSLVGLNLAMMLHPLSAQIFKEMVNDLSTVTFQTPDNYLDWVSAKY</sequence>
<dbReference type="NCBIfam" id="TIGR00381">
    <property type="entry name" value="cdhD"/>
    <property type="match status" value="1"/>
</dbReference>